<dbReference type="OrthoDB" id="117186at2"/>
<evidence type="ECO:0008006" key="4">
    <source>
        <dbReference type="Google" id="ProtNLM"/>
    </source>
</evidence>
<dbReference type="SUPFAM" id="SSF54427">
    <property type="entry name" value="NTF2-like"/>
    <property type="match status" value="1"/>
</dbReference>
<keyword evidence="1" id="KW-0732">Signal</keyword>
<reference evidence="2 3" key="1">
    <citation type="submission" date="2019-01" db="EMBL/GenBank/DDBJ databases">
        <authorList>
            <person name="Chen W.-M."/>
        </authorList>
    </citation>
    <scope>NUCLEOTIDE SEQUENCE [LARGE SCALE GENOMIC DNA]</scope>
    <source>
        <strain evidence="2 3">TLA-22</strain>
    </source>
</reference>
<proteinExistence type="predicted"/>
<dbReference type="AlphaFoldDB" id="A0A437J749"/>
<dbReference type="EMBL" id="RZUL01000003">
    <property type="protein sequence ID" value="RVT40836.1"/>
    <property type="molecule type" value="Genomic_DNA"/>
</dbReference>
<evidence type="ECO:0000313" key="2">
    <source>
        <dbReference type="EMBL" id="RVT40836.1"/>
    </source>
</evidence>
<gene>
    <name evidence="2" type="ORF">ENE74_10185</name>
</gene>
<dbReference type="Gene3D" id="3.10.450.50">
    <property type="match status" value="1"/>
</dbReference>
<dbReference type="Proteomes" id="UP000282977">
    <property type="component" value="Unassembled WGS sequence"/>
</dbReference>
<organism evidence="2 3">
    <name type="scientific">Sphingobium algorifonticola</name>
    <dbReference type="NCBI Taxonomy" id="2008318"/>
    <lineage>
        <taxon>Bacteria</taxon>
        <taxon>Pseudomonadati</taxon>
        <taxon>Pseudomonadota</taxon>
        <taxon>Alphaproteobacteria</taxon>
        <taxon>Sphingomonadales</taxon>
        <taxon>Sphingomonadaceae</taxon>
        <taxon>Sphingobium</taxon>
    </lineage>
</organism>
<dbReference type="Pfam" id="PF12893">
    <property type="entry name" value="Lumazine_bd_2"/>
    <property type="match status" value="1"/>
</dbReference>
<protein>
    <recommendedName>
        <fullName evidence="4">Nuclear transport factor 2 family protein</fullName>
    </recommendedName>
</protein>
<keyword evidence="3" id="KW-1185">Reference proteome</keyword>
<dbReference type="InterPro" id="IPR032710">
    <property type="entry name" value="NTF2-like_dom_sf"/>
</dbReference>
<feature type="chain" id="PRO_5019046967" description="Nuclear transport factor 2 family protein" evidence="1">
    <location>
        <begin position="20"/>
        <end position="153"/>
    </location>
</feature>
<dbReference type="InterPro" id="IPR039437">
    <property type="entry name" value="FrzH/put_lumazine-bd"/>
</dbReference>
<sequence length="153" mass="16868">MKKLLTLFLWLVLSAQALPARQVPSEQQAAILAPVNAIFAALETGDATALLRHVYPDGWVTAPGRGADGAVRKQSWAQFAARMKPETAFEERIFDPVVHVDQDVAVVWARFTVVAGGKLVNCGYDHFDLVREQKAWKVMNLTFSSNMKACEAP</sequence>
<name>A0A437J749_9SPHN</name>
<feature type="signal peptide" evidence="1">
    <location>
        <begin position="1"/>
        <end position="19"/>
    </location>
</feature>
<evidence type="ECO:0000313" key="3">
    <source>
        <dbReference type="Proteomes" id="UP000282977"/>
    </source>
</evidence>
<evidence type="ECO:0000256" key="1">
    <source>
        <dbReference type="SAM" id="SignalP"/>
    </source>
</evidence>
<comment type="caution">
    <text evidence="2">The sequence shown here is derived from an EMBL/GenBank/DDBJ whole genome shotgun (WGS) entry which is preliminary data.</text>
</comment>
<dbReference type="RefSeq" id="WP_127690833.1">
    <property type="nucleotide sequence ID" value="NZ_RZUL01000003.1"/>
</dbReference>
<accession>A0A437J749</accession>